<evidence type="ECO:0000313" key="3">
    <source>
        <dbReference type="Proteomes" id="UP000201917"/>
    </source>
</evidence>
<dbReference type="GeneID" id="26382512"/>
<dbReference type="InterPro" id="IPR027417">
    <property type="entry name" value="P-loop_NTPase"/>
</dbReference>
<name>A0A097P8Z0_9ABAC</name>
<dbReference type="KEGG" id="vg:26382512"/>
<keyword evidence="2" id="KW-0378">Hydrolase</keyword>
<accession>A0A097P8Z0</accession>
<keyword evidence="2" id="KW-0347">Helicase</keyword>
<sequence length="451" mass="51316">MSSEQNLNKNLCNIQEPILNEEQLKFIKMLKIRRANGQCDPIFVSGNAGTGKTFLLKYLFQEMYLKEQIKVKKIAFTALAARNIDGTTMHKLFRFSFTGEFKSNNINKDLYHIEMLIIDEISMIHATYLDKMDEILRLTKHQPDLPFGGVQVVAFGDLYQLPPVVESCNQFKDQKIDERCYFAGVWKHFILFTLTETMRQNELDFITALNQLRIGDERGIGYFNRLRATQTQLNPMQSTTLVTTVAGACKINDINNKKVCEQSNVVYDIESRSKIRTAKNSELLYVHSADSLGVIPEKITLAIGSRILVTSNCVNSHCINGDIGVIVDFVVNPDNKVDGIVFRSVSDKLLKLNKETLLFKTNNDGSYRNVIERTGFPINLAWAMTIHKMQGATIDRLRIPLGSMFAHGQLYVALSRVRHSSGLELLQDVTKQMLLTNTNIKHVYQEMLTME</sequence>
<dbReference type="PANTHER" id="PTHR47642">
    <property type="entry name" value="ATP-DEPENDENT DNA HELICASE"/>
    <property type="match status" value="1"/>
</dbReference>
<reference evidence="2 3" key="1">
    <citation type="journal article" date="2014" name="PLoS ONE">
        <title>Genomic Sequencing and Analysis of Sucra jujuba Nucleopolyhedrovirus.</title>
        <authorList>
            <person name="Liu X."/>
            <person name="Yin F."/>
            <person name="Zhu Z."/>
            <person name="Hou D."/>
            <person name="Wang J."/>
            <person name="Zhang L."/>
            <person name="Wang M."/>
            <person name="Wang H."/>
            <person name="Hu Z."/>
            <person name="Deng F."/>
        </authorList>
    </citation>
    <scope>NUCLEOTIDE SEQUENCE [LARGE SCALE GENOMIC DNA]</scope>
    <source>
        <strain evidence="2">473</strain>
    </source>
</reference>
<dbReference type="Pfam" id="PF05970">
    <property type="entry name" value="PIF1"/>
    <property type="match status" value="1"/>
</dbReference>
<dbReference type="InterPro" id="IPR010285">
    <property type="entry name" value="DNA_helicase_pif1-like_DEAD"/>
</dbReference>
<evidence type="ECO:0000259" key="1">
    <source>
        <dbReference type="Pfam" id="PF05970"/>
    </source>
</evidence>
<dbReference type="EMBL" id="KJ676450">
    <property type="protein sequence ID" value="AIU41296.1"/>
    <property type="molecule type" value="Genomic_DNA"/>
</dbReference>
<keyword evidence="3" id="KW-1185">Reference proteome</keyword>
<dbReference type="GO" id="GO:0006281">
    <property type="term" value="P:DNA repair"/>
    <property type="evidence" value="ECO:0007669"/>
    <property type="project" value="InterPro"/>
</dbReference>
<dbReference type="GO" id="GO:0003678">
    <property type="term" value="F:DNA helicase activity"/>
    <property type="evidence" value="ECO:0007669"/>
    <property type="project" value="InterPro"/>
</dbReference>
<dbReference type="GO" id="GO:0000723">
    <property type="term" value="P:telomere maintenance"/>
    <property type="evidence" value="ECO:0007669"/>
    <property type="project" value="InterPro"/>
</dbReference>
<dbReference type="Gene3D" id="3.40.50.300">
    <property type="entry name" value="P-loop containing nucleotide triphosphate hydrolases"/>
    <property type="match status" value="2"/>
</dbReference>
<organism evidence="2 3">
    <name type="scientific">Sucra jujuba nucleopolyhedrovirus</name>
    <dbReference type="NCBI Taxonomy" id="1563660"/>
    <lineage>
        <taxon>Viruses</taxon>
        <taxon>Viruses incertae sedis</taxon>
        <taxon>Naldaviricetes</taxon>
        <taxon>Lefavirales</taxon>
        <taxon>Baculoviridae</taxon>
        <taxon>Alphabaculovirus</taxon>
        <taxon>Alphabaculovirus sujujubae</taxon>
    </lineage>
</organism>
<dbReference type="CDD" id="cd18809">
    <property type="entry name" value="SF1_C_RecD"/>
    <property type="match status" value="1"/>
</dbReference>
<dbReference type="SUPFAM" id="SSF52540">
    <property type="entry name" value="P-loop containing nucleoside triphosphate hydrolases"/>
    <property type="match status" value="2"/>
</dbReference>
<dbReference type="RefSeq" id="YP_009186748.1">
    <property type="nucleotide sequence ID" value="NC_028636.1"/>
</dbReference>
<keyword evidence="2" id="KW-0067">ATP-binding</keyword>
<dbReference type="OrthoDB" id="5394at10239"/>
<keyword evidence="2" id="KW-0547">Nucleotide-binding</keyword>
<proteinExistence type="predicted"/>
<evidence type="ECO:0000313" key="2">
    <source>
        <dbReference type="EMBL" id="AIU41296.1"/>
    </source>
</evidence>
<dbReference type="InterPro" id="IPR051055">
    <property type="entry name" value="PIF1_helicase"/>
</dbReference>
<protein>
    <submittedName>
        <fullName evidence="2">Helicase-2</fullName>
    </submittedName>
</protein>
<dbReference type="Proteomes" id="UP000201917">
    <property type="component" value="Segment"/>
</dbReference>
<feature type="domain" description="DNA helicase Pif1-like DEAD-box helicase" evidence="1">
    <location>
        <begin position="19"/>
        <end position="202"/>
    </location>
</feature>
<dbReference type="PANTHER" id="PTHR47642:SF6">
    <property type="entry name" value="ATP-DEPENDENT DNA HELICASE"/>
    <property type="match status" value="1"/>
</dbReference>